<dbReference type="Proteomes" id="UP000694941">
    <property type="component" value="Unplaced"/>
</dbReference>
<feature type="transmembrane region" description="Helical" evidence="1">
    <location>
        <begin position="338"/>
        <end position="357"/>
    </location>
</feature>
<dbReference type="PRINTS" id="PR02060">
    <property type="entry name" value="WOLFFAMILY"/>
</dbReference>
<evidence type="ECO:0000259" key="3">
    <source>
        <dbReference type="Pfam" id="PF20053"/>
    </source>
</evidence>
<dbReference type="GeneID" id="106468524"/>
<dbReference type="InterPro" id="IPR045400">
    <property type="entry name" value="Wolframin_Cys-rich"/>
</dbReference>
<protein>
    <submittedName>
        <fullName evidence="5">Wolframin-like</fullName>
    </submittedName>
</protein>
<feature type="transmembrane region" description="Helical" evidence="1">
    <location>
        <begin position="247"/>
        <end position="270"/>
    </location>
</feature>
<dbReference type="InterPro" id="IPR045461">
    <property type="entry name" value="Wolframin_OB_fold"/>
</dbReference>
<evidence type="ECO:0000259" key="2">
    <source>
        <dbReference type="Pfam" id="PF19913"/>
    </source>
</evidence>
<keyword evidence="1" id="KW-0812">Transmembrane</keyword>
<evidence type="ECO:0000256" key="1">
    <source>
        <dbReference type="SAM" id="Phobius"/>
    </source>
</evidence>
<feature type="transmembrane region" description="Helical" evidence="1">
    <location>
        <begin position="282"/>
        <end position="301"/>
    </location>
</feature>
<keyword evidence="1" id="KW-1133">Transmembrane helix</keyword>
<keyword evidence="1" id="KW-0472">Membrane</keyword>
<reference evidence="5" key="1">
    <citation type="submission" date="2025-08" db="UniProtKB">
        <authorList>
            <consortium name="RefSeq"/>
        </authorList>
    </citation>
    <scope>IDENTIFICATION</scope>
    <source>
        <tissue evidence="5">Muscle</tissue>
    </source>
</reference>
<accession>A0ABM1BLI0</accession>
<feature type="transmembrane region" description="Helical" evidence="1">
    <location>
        <begin position="501"/>
        <end position="520"/>
    </location>
</feature>
<organism evidence="4 5">
    <name type="scientific">Limulus polyphemus</name>
    <name type="common">Atlantic horseshoe crab</name>
    <dbReference type="NCBI Taxonomy" id="6850"/>
    <lineage>
        <taxon>Eukaryota</taxon>
        <taxon>Metazoa</taxon>
        <taxon>Ecdysozoa</taxon>
        <taxon>Arthropoda</taxon>
        <taxon>Chelicerata</taxon>
        <taxon>Merostomata</taxon>
        <taxon>Xiphosura</taxon>
        <taxon>Limulidae</taxon>
        <taxon>Limulus</taxon>
    </lineage>
</organism>
<dbReference type="Pfam" id="PF20053">
    <property type="entry name" value="WC-rich"/>
    <property type="match status" value="1"/>
</dbReference>
<evidence type="ECO:0000313" key="4">
    <source>
        <dbReference type="Proteomes" id="UP000694941"/>
    </source>
</evidence>
<feature type="transmembrane region" description="Helical" evidence="1">
    <location>
        <begin position="571"/>
        <end position="592"/>
    </location>
</feature>
<sequence>MEIKNGSALKKTARKTWQVHAPQNVNWNSVHLLRYHLAEEGCKESQVSVAKNLLSDSARGNDCESAEIAVYWLLRAAVEEHEEARELLDECYKSGIGITEKNREKVENCLGRSQNEKAANKIGSKLFSSVAGYLCSEAISLRYFKMRVDRLKIEGCCDVQEHLNEQFPEEFPEFAKGTNAIDEAKYVTKKNVIECTLKCLRSENPTIDLHNAMDSLAPSHFIFKVINVLKNILKIAFENIKKETKTYLFPATFLLSLSFLFILNELVGVYHINSTKQVGDVFFALGVLACLGMISATSIILKLNSGFYNLNEWLQTLLIIEPQLPANDIVTKYERKKILPFVCFVFCLMVFITLIPYSMNVFVTTNVLFLCAGVLCTTMVMCNEQSELGYTSSSYIKISYVIHAIFSLCNLGYWKRLTMGWCDYFELVPYMELGLHLKIYLNFFRLLSGIFLIILYISLGKSRNCKGFLQILVPHLITVAWFSVTKLVILENELELHHGTLGFLSCFVILMLTTITGIFWKLITAGIVICALFMTSFSFYTSTFLILAALYKPSKFVFMVLNKSSKYREKYGFLIFFILTAVSTLITHNHILPTSGVVLPWDDYIHVCHQPAWDITNMAEVEIGCSQFEGVGITGEGIVNFVNVARKVNRVKTLVSLLPRCVANYIECFIGNHFVCDEATFAPMEFERCHLFASHNISWCDLENWTSYQFQVTLKMSSVKMFTELILEVDNHCKDFIVNLRRGHVLSISGILHTNVGKRKPHLWLYSANCTNCQKELSCSKITNGIYAQWNKSFELLMAFFTFPIVSYVK</sequence>
<feature type="transmembrane region" description="Helical" evidence="1">
    <location>
        <begin position="527"/>
        <end position="551"/>
    </location>
</feature>
<feature type="transmembrane region" description="Helical" evidence="1">
    <location>
        <begin position="394"/>
        <end position="414"/>
    </location>
</feature>
<feature type="domain" description="Wolframin OB-fold" evidence="2">
    <location>
        <begin position="705"/>
        <end position="806"/>
    </location>
</feature>
<feature type="transmembrane region" description="Helical" evidence="1">
    <location>
        <begin position="471"/>
        <end position="489"/>
    </location>
</feature>
<dbReference type="PANTHER" id="PTHR13098">
    <property type="entry name" value="WOLFRAMIN"/>
    <property type="match status" value="1"/>
</dbReference>
<feature type="domain" description="Wolframin cysteine-rich" evidence="3">
    <location>
        <begin position="601"/>
        <end position="685"/>
    </location>
</feature>
<dbReference type="PANTHER" id="PTHR13098:SF3">
    <property type="entry name" value="WOLFRAMIN"/>
    <property type="match status" value="1"/>
</dbReference>
<keyword evidence="4" id="KW-1185">Reference proteome</keyword>
<gene>
    <name evidence="5" type="primary">LOC106468524</name>
</gene>
<feature type="transmembrane region" description="Helical" evidence="1">
    <location>
        <begin position="363"/>
        <end position="382"/>
    </location>
</feature>
<dbReference type="Pfam" id="PF19913">
    <property type="entry name" value="WCOB"/>
    <property type="match status" value="1"/>
</dbReference>
<evidence type="ECO:0000313" key="5">
    <source>
        <dbReference type="RefSeq" id="XP_013784410.1"/>
    </source>
</evidence>
<dbReference type="InterPro" id="IPR026209">
    <property type="entry name" value="Wolframin_fam"/>
</dbReference>
<name>A0ABM1BLI0_LIMPO</name>
<feature type="transmembrane region" description="Helical" evidence="1">
    <location>
        <begin position="439"/>
        <end position="459"/>
    </location>
</feature>
<dbReference type="RefSeq" id="XP_013784410.1">
    <property type="nucleotide sequence ID" value="XM_013928956.2"/>
</dbReference>
<proteinExistence type="predicted"/>